<dbReference type="Proteomes" id="UP000317926">
    <property type="component" value="Unassembled WGS sequence"/>
</dbReference>
<dbReference type="CDD" id="cd04194">
    <property type="entry name" value="GT8_A4GalT_like"/>
    <property type="match status" value="1"/>
</dbReference>
<dbReference type="SUPFAM" id="SSF53448">
    <property type="entry name" value="Nucleotide-diphospho-sugar transferases"/>
    <property type="match status" value="1"/>
</dbReference>
<keyword evidence="3" id="KW-0479">Metal-binding</keyword>
<protein>
    <submittedName>
        <fullName evidence="4">Glycosyltransferase family 8 protein</fullName>
    </submittedName>
</protein>
<sequence>MFSNVKLVNKRLDLVINHNNNHNNIVFSSDFKYSKYIGISILSILENNIHEKYNFHIFVNEIDILDLNRIRSLPYKNINIFFYWLDDSIVEGLQTTQHFSKGMYYRLLIPYILHRKVDTFLYLDTDVICVGSISEIFSTNLSKKVVAAVPDTIEEYHLYRLYELGFKKESIYFNSGVMYINTSEWVNNKITEKFLSLIGMSSYVYPDQDVLNLILNNSSVVFLSEKFNYQKWLKLSREDFYEECKLVSLVHFIGPHKPWSISGYNRIYNYYKSRSFWKNQEFENIDTTLGLKKASKYFWKDGNKFISVWYHVRYLIRKLKRLK</sequence>
<evidence type="ECO:0000256" key="2">
    <source>
        <dbReference type="ARBA" id="ARBA00022679"/>
    </source>
</evidence>
<evidence type="ECO:0000256" key="1">
    <source>
        <dbReference type="ARBA" id="ARBA00022676"/>
    </source>
</evidence>
<dbReference type="InterPro" id="IPR050748">
    <property type="entry name" value="Glycosyltrans_8_dom-fam"/>
</dbReference>
<evidence type="ECO:0000313" key="4">
    <source>
        <dbReference type="EMBL" id="TPH02126.1"/>
    </source>
</evidence>
<organism evidence="4 5">
    <name type="scientific">Haemophilus haemolyticus</name>
    <dbReference type="NCBI Taxonomy" id="726"/>
    <lineage>
        <taxon>Bacteria</taxon>
        <taxon>Pseudomonadati</taxon>
        <taxon>Pseudomonadota</taxon>
        <taxon>Gammaproteobacteria</taxon>
        <taxon>Pasteurellales</taxon>
        <taxon>Pasteurellaceae</taxon>
        <taxon>Haemophilus</taxon>
    </lineage>
</organism>
<dbReference type="InterPro" id="IPR029044">
    <property type="entry name" value="Nucleotide-diphossugar_trans"/>
</dbReference>
<evidence type="ECO:0000313" key="5">
    <source>
        <dbReference type="Proteomes" id="UP000317926"/>
    </source>
</evidence>
<name>A0A502JS91_HAEHA</name>
<reference evidence="4 5" key="1">
    <citation type="submission" date="2019-01" db="EMBL/GenBank/DDBJ databases">
        <title>Comparative genomic analysis identifies haemin-independent Haemophilus haemolyticus: a formal re-classification of Haemophilus intermedius.</title>
        <authorList>
            <person name="Harris T.M."/>
            <person name="Price E.P."/>
            <person name="Sarovich D.S."/>
            <person name="Norskov-Lauritsen N."/>
            <person name="Beissbarth J."/>
            <person name="Chang A.B."/>
            <person name="Smith-Vaughan H.C."/>
        </authorList>
    </citation>
    <scope>NUCLEOTIDE SEQUENCE [LARGE SCALE GENOMIC DNA]</scope>
    <source>
        <strain evidence="4 5">PN24</strain>
    </source>
</reference>
<dbReference type="Pfam" id="PF01501">
    <property type="entry name" value="Glyco_transf_8"/>
    <property type="match status" value="1"/>
</dbReference>
<gene>
    <name evidence="4" type="ORF">EUX55_01125</name>
</gene>
<dbReference type="PANTHER" id="PTHR13778">
    <property type="entry name" value="GLYCOSYLTRANSFERASE 8 DOMAIN-CONTAINING PROTEIN"/>
    <property type="match status" value="1"/>
</dbReference>
<comment type="caution">
    <text evidence="4">The sequence shown here is derived from an EMBL/GenBank/DDBJ whole genome shotgun (WGS) entry which is preliminary data.</text>
</comment>
<dbReference type="PANTHER" id="PTHR13778:SF47">
    <property type="entry name" value="LIPOPOLYSACCHARIDE 1,3-GALACTOSYLTRANSFERASE"/>
    <property type="match status" value="1"/>
</dbReference>
<keyword evidence="2 4" id="KW-0808">Transferase</keyword>
<dbReference type="EMBL" id="SDPK01000003">
    <property type="protein sequence ID" value="TPH02126.1"/>
    <property type="molecule type" value="Genomic_DNA"/>
</dbReference>
<evidence type="ECO:0000256" key="3">
    <source>
        <dbReference type="ARBA" id="ARBA00022723"/>
    </source>
</evidence>
<proteinExistence type="predicted"/>
<dbReference type="Gene3D" id="3.90.550.10">
    <property type="entry name" value="Spore Coat Polysaccharide Biosynthesis Protein SpsA, Chain A"/>
    <property type="match status" value="1"/>
</dbReference>
<keyword evidence="1" id="KW-0328">Glycosyltransferase</keyword>
<dbReference type="InterPro" id="IPR002495">
    <property type="entry name" value="Glyco_trans_8"/>
</dbReference>
<dbReference type="GO" id="GO:0046872">
    <property type="term" value="F:metal ion binding"/>
    <property type="evidence" value="ECO:0007669"/>
    <property type="project" value="UniProtKB-KW"/>
</dbReference>
<dbReference type="GO" id="GO:0016757">
    <property type="term" value="F:glycosyltransferase activity"/>
    <property type="evidence" value="ECO:0007669"/>
    <property type="project" value="UniProtKB-KW"/>
</dbReference>
<accession>A0A502JS91</accession>
<dbReference type="RefSeq" id="WP_140518502.1">
    <property type="nucleotide sequence ID" value="NZ_JACBKC010000003.1"/>
</dbReference>
<dbReference type="AlphaFoldDB" id="A0A502JS91"/>